<evidence type="ECO:0000313" key="2">
    <source>
        <dbReference type="Proteomes" id="UP000319160"/>
    </source>
</evidence>
<name>A0A553HXV5_9PEZI</name>
<sequence length="243" mass="27907">MQIQLQRQITAKLITYIHSQQAELTAKFKLRKDQEQHMLLVQLGGNRVYFYVASFRFLVPPMPSEIPSREEIEANYSLLALASYSSRWAMTMLKPCHISTHTTGSTRYPQSIRTEHIDISSDEESMDTVIRRGNIPNAVDKLQARPPRHLGILWECDEVVYRSGGLIAFLYNLVLNAEYNCYKMIVETDNKYLLNRISILFKPCSNKPIDLVIRLAINIIEKLVMAKPSQAKPNRIPFAPNPT</sequence>
<organism evidence="1 2">
    <name type="scientific">Xylaria flabelliformis</name>
    <dbReference type="NCBI Taxonomy" id="2512241"/>
    <lineage>
        <taxon>Eukaryota</taxon>
        <taxon>Fungi</taxon>
        <taxon>Dikarya</taxon>
        <taxon>Ascomycota</taxon>
        <taxon>Pezizomycotina</taxon>
        <taxon>Sordariomycetes</taxon>
        <taxon>Xylariomycetidae</taxon>
        <taxon>Xylariales</taxon>
        <taxon>Xylariaceae</taxon>
        <taxon>Xylaria</taxon>
    </lineage>
</organism>
<keyword evidence="2" id="KW-1185">Reference proteome</keyword>
<dbReference type="Proteomes" id="UP000319160">
    <property type="component" value="Unassembled WGS sequence"/>
</dbReference>
<comment type="caution">
    <text evidence="1">The sequence shown here is derived from an EMBL/GenBank/DDBJ whole genome shotgun (WGS) entry which is preliminary data.</text>
</comment>
<dbReference type="EMBL" id="VFLP01000033">
    <property type="protein sequence ID" value="TRX92785.1"/>
    <property type="molecule type" value="Genomic_DNA"/>
</dbReference>
<proteinExistence type="predicted"/>
<reference evidence="2" key="1">
    <citation type="submission" date="2019-06" db="EMBL/GenBank/DDBJ databases">
        <title>Draft genome sequence of the griseofulvin-producing fungus Xylaria cubensis strain G536.</title>
        <authorList>
            <person name="Mead M.E."/>
            <person name="Raja H.A."/>
            <person name="Steenwyk J.L."/>
            <person name="Knowles S.L."/>
            <person name="Oberlies N.H."/>
            <person name="Rokas A."/>
        </authorList>
    </citation>
    <scope>NUCLEOTIDE SEQUENCE [LARGE SCALE GENOMIC DNA]</scope>
    <source>
        <strain evidence="2">G536</strain>
    </source>
</reference>
<dbReference type="AlphaFoldDB" id="A0A553HXV5"/>
<dbReference type="OrthoDB" id="10423785at2759"/>
<evidence type="ECO:0000313" key="1">
    <source>
        <dbReference type="EMBL" id="TRX92785.1"/>
    </source>
</evidence>
<gene>
    <name evidence="1" type="ORF">FHL15_006191</name>
</gene>
<accession>A0A553HXV5</accession>
<protein>
    <submittedName>
        <fullName evidence="1">Uncharacterized protein</fullName>
    </submittedName>
</protein>